<dbReference type="PIRSF" id="PIRSF016262">
    <property type="entry name" value="LPLase"/>
    <property type="match status" value="1"/>
</dbReference>
<comment type="function">
    <text evidence="4 5 6">Catalyzes the transfer of endogenously produced octanoic acid from octanoyl-acyl-carrier-protein onto the lipoyl domains of lipoate-dependent enzymes. Lipoyl-ACP can also act as a substrate although octanoyl-ACP is likely to be the physiological substrate.</text>
</comment>
<feature type="site" description="Lowers pKa of active site Cys" evidence="5 9">
    <location>
        <position position="141"/>
    </location>
</feature>
<dbReference type="Pfam" id="PF21948">
    <property type="entry name" value="LplA-B_cat"/>
    <property type="match status" value="1"/>
</dbReference>
<protein>
    <recommendedName>
        <fullName evidence="5 6">Octanoyltransferase</fullName>
        <ecNumber evidence="5 6">2.3.1.181</ecNumber>
    </recommendedName>
    <alternativeName>
        <fullName evidence="5">Lipoate-protein ligase B</fullName>
    </alternativeName>
    <alternativeName>
        <fullName evidence="5">Lipoyl/octanoyl transferase</fullName>
    </alternativeName>
    <alternativeName>
        <fullName evidence="5">Octanoyl-[acyl-carrier-protein]-protein N-octanoyltransferase</fullName>
    </alternativeName>
</protein>
<evidence type="ECO:0000256" key="8">
    <source>
        <dbReference type="PIRSR" id="PIRSR016262-2"/>
    </source>
</evidence>
<gene>
    <name evidence="5" type="primary">lipB</name>
    <name evidence="11" type="ORF">EV210_107194</name>
</gene>
<feature type="domain" description="BPL/LPL catalytic" evidence="10">
    <location>
        <begin position="32"/>
        <end position="213"/>
    </location>
</feature>
<evidence type="ECO:0000256" key="1">
    <source>
        <dbReference type="ARBA" id="ARBA00004821"/>
    </source>
</evidence>
<dbReference type="InterPro" id="IPR045864">
    <property type="entry name" value="aa-tRNA-synth_II/BPL/LPL"/>
</dbReference>
<dbReference type="PANTHER" id="PTHR10993:SF7">
    <property type="entry name" value="LIPOYLTRANSFERASE 2, MITOCHONDRIAL-RELATED"/>
    <property type="match status" value="1"/>
</dbReference>
<evidence type="ECO:0000256" key="2">
    <source>
        <dbReference type="ARBA" id="ARBA00022679"/>
    </source>
</evidence>
<keyword evidence="12" id="KW-1185">Reference proteome</keyword>
<dbReference type="SUPFAM" id="SSF55681">
    <property type="entry name" value="Class II aaRS and biotin synthetases"/>
    <property type="match status" value="1"/>
</dbReference>
<sequence>MNRIGYYLELGLCDYGEIYHVQQQLNLARQLGRIGDTFLVLEHKPCLTIGRKGGQEHIRADKSVLQQENIKVYETNRGGDITYHGPGQLVCYPIIALQGEDRDVHAFARKMEELLLRTLRFFGIEAERKTQYPGVWAGDAKIGALGIAIRKWVTMHGVSLNICPDMRHFSLITPCGISQFGVTSMKNISGMTDIAAVRCELRRQLEELFRIRLKNISFDSVKGMTEDAKETILAGCSRT</sequence>
<dbReference type="EC" id="2.3.1.181" evidence="5 6"/>
<dbReference type="GO" id="GO:0033819">
    <property type="term" value="F:lipoyl(octanoyl) transferase activity"/>
    <property type="evidence" value="ECO:0007669"/>
    <property type="project" value="UniProtKB-EC"/>
</dbReference>
<comment type="caution">
    <text evidence="11">The sequence shown here is derived from an EMBL/GenBank/DDBJ whole genome shotgun (WGS) entry which is preliminary data.</text>
</comment>
<comment type="subcellular location">
    <subcellularLocation>
        <location evidence="5">Cytoplasm</location>
    </subcellularLocation>
</comment>
<evidence type="ECO:0000256" key="7">
    <source>
        <dbReference type="PIRSR" id="PIRSR016262-1"/>
    </source>
</evidence>
<evidence type="ECO:0000256" key="5">
    <source>
        <dbReference type="HAMAP-Rule" id="MF_00013"/>
    </source>
</evidence>
<reference evidence="11 12" key="1">
    <citation type="submission" date="2019-03" db="EMBL/GenBank/DDBJ databases">
        <title>Genomic Encyclopedia of Type Strains, Phase IV (KMG-IV): sequencing the most valuable type-strain genomes for metagenomic binning, comparative biology and taxonomic classification.</title>
        <authorList>
            <person name="Goeker M."/>
        </authorList>
    </citation>
    <scope>NUCLEOTIDE SEQUENCE [LARGE SCALE GENOMIC DNA]</scope>
    <source>
        <strain evidence="11 12">DSM 15969</strain>
    </source>
</reference>
<dbReference type="Proteomes" id="UP000295063">
    <property type="component" value="Unassembled WGS sequence"/>
</dbReference>
<keyword evidence="3 5" id="KW-0012">Acyltransferase</keyword>
<dbReference type="CDD" id="cd16444">
    <property type="entry name" value="LipB"/>
    <property type="match status" value="1"/>
</dbReference>
<dbReference type="RefSeq" id="WP_132080619.1">
    <property type="nucleotide sequence ID" value="NZ_DALZLR010000006.1"/>
</dbReference>
<evidence type="ECO:0000256" key="3">
    <source>
        <dbReference type="ARBA" id="ARBA00023315"/>
    </source>
</evidence>
<dbReference type="PROSITE" id="PS01313">
    <property type="entry name" value="LIPB"/>
    <property type="match status" value="1"/>
</dbReference>
<evidence type="ECO:0000259" key="10">
    <source>
        <dbReference type="PROSITE" id="PS51733"/>
    </source>
</evidence>
<evidence type="ECO:0000256" key="6">
    <source>
        <dbReference type="PIRNR" id="PIRNR016262"/>
    </source>
</evidence>
<keyword evidence="5" id="KW-0963">Cytoplasm</keyword>
<accession>A0A4R1PZF6</accession>
<evidence type="ECO:0000313" key="11">
    <source>
        <dbReference type="EMBL" id="TCL36929.1"/>
    </source>
</evidence>
<dbReference type="GO" id="GO:0009249">
    <property type="term" value="P:protein lipoylation"/>
    <property type="evidence" value="ECO:0007669"/>
    <property type="project" value="InterPro"/>
</dbReference>
<comment type="miscellaneous">
    <text evidence="5">In the reaction, the free carboxyl group of octanoic acid is attached via an amide linkage to the epsilon-amino group of a specific lysine residue of lipoyl domains of lipoate-dependent enzymes.</text>
</comment>
<proteinExistence type="inferred from homology"/>
<feature type="binding site" evidence="5 8">
    <location>
        <begin position="157"/>
        <end position="159"/>
    </location>
    <ligand>
        <name>substrate</name>
    </ligand>
</feature>
<evidence type="ECO:0000313" key="12">
    <source>
        <dbReference type="Proteomes" id="UP000295063"/>
    </source>
</evidence>
<dbReference type="InterPro" id="IPR000544">
    <property type="entry name" value="Octanoyltransferase"/>
</dbReference>
<keyword evidence="2 5" id="KW-0808">Transferase</keyword>
<evidence type="ECO:0000256" key="9">
    <source>
        <dbReference type="PIRSR" id="PIRSR016262-3"/>
    </source>
</evidence>
<dbReference type="PANTHER" id="PTHR10993">
    <property type="entry name" value="OCTANOYLTRANSFERASE"/>
    <property type="match status" value="1"/>
</dbReference>
<dbReference type="UniPathway" id="UPA00538">
    <property type="reaction ID" value="UER00592"/>
</dbReference>
<dbReference type="EMBL" id="SLUI01000007">
    <property type="protein sequence ID" value="TCL36929.1"/>
    <property type="molecule type" value="Genomic_DNA"/>
</dbReference>
<organism evidence="11 12">
    <name type="scientific">Anaerospora hongkongensis</name>
    <dbReference type="NCBI Taxonomy" id="244830"/>
    <lineage>
        <taxon>Bacteria</taxon>
        <taxon>Bacillati</taxon>
        <taxon>Bacillota</taxon>
        <taxon>Negativicutes</taxon>
        <taxon>Selenomonadales</taxon>
        <taxon>Sporomusaceae</taxon>
        <taxon>Anaerospora</taxon>
    </lineage>
</organism>
<comment type="pathway">
    <text evidence="1 5 6">Protein modification; protein lipoylation via endogenous pathway; protein N(6)-(lipoyl)lysine from octanoyl-[acyl-carrier-protein]: step 1/2.</text>
</comment>
<dbReference type="OrthoDB" id="9787061at2"/>
<dbReference type="InterPro" id="IPR004143">
    <property type="entry name" value="BPL_LPL_catalytic"/>
</dbReference>
<comment type="catalytic activity">
    <reaction evidence="5 6">
        <text>octanoyl-[ACP] + L-lysyl-[protein] = N(6)-octanoyl-L-lysyl-[protein] + holo-[ACP] + H(+)</text>
        <dbReference type="Rhea" id="RHEA:17665"/>
        <dbReference type="Rhea" id="RHEA-COMP:9636"/>
        <dbReference type="Rhea" id="RHEA-COMP:9685"/>
        <dbReference type="Rhea" id="RHEA-COMP:9752"/>
        <dbReference type="Rhea" id="RHEA-COMP:9928"/>
        <dbReference type="ChEBI" id="CHEBI:15378"/>
        <dbReference type="ChEBI" id="CHEBI:29969"/>
        <dbReference type="ChEBI" id="CHEBI:64479"/>
        <dbReference type="ChEBI" id="CHEBI:78463"/>
        <dbReference type="ChEBI" id="CHEBI:78809"/>
        <dbReference type="EC" id="2.3.1.181"/>
    </reaction>
</comment>
<dbReference type="HAMAP" id="MF_00013">
    <property type="entry name" value="LipB"/>
    <property type="match status" value="1"/>
</dbReference>
<dbReference type="NCBIfam" id="TIGR00214">
    <property type="entry name" value="lipB"/>
    <property type="match status" value="1"/>
</dbReference>
<feature type="binding site" evidence="5 8">
    <location>
        <begin position="77"/>
        <end position="84"/>
    </location>
    <ligand>
        <name>substrate</name>
    </ligand>
</feature>
<dbReference type="GO" id="GO:0005737">
    <property type="term" value="C:cytoplasm"/>
    <property type="evidence" value="ECO:0007669"/>
    <property type="project" value="UniProtKB-SubCell"/>
</dbReference>
<dbReference type="PROSITE" id="PS51733">
    <property type="entry name" value="BPL_LPL_CATALYTIC"/>
    <property type="match status" value="1"/>
</dbReference>
<dbReference type="Gene3D" id="3.30.930.10">
    <property type="entry name" value="Bira Bifunctional Protein, Domain 2"/>
    <property type="match status" value="1"/>
</dbReference>
<feature type="active site" description="Acyl-thioester intermediate" evidence="5 7">
    <location>
        <position position="175"/>
    </location>
</feature>
<name>A0A4R1PZF6_9FIRM</name>
<evidence type="ECO:0000256" key="4">
    <source>
        <dbReference type="ARBA" id="ARBA00024732"/>
    </source>
</evidence>
<feature type="binding site" evidence="5 8">
    <location>
        <begin position="144"/>
        <end position="146"/>
    </location>
    <ligand>
        <name>substrate</name>
    </ligand>
</feature>
<dbReference type="AlphaFoldDB" id="A0A4R1PZF6"/>
<dbReference type="NCBIfam" id="NF010925">
    <property type="entry name" value="PRK14345.1"/>
    <property type="match status" value="1"/>
</dbReference>
<comment type="similarity">
    <text evidence="5 6">Belongs to the LipB family.</text>
</comment>
<dbReference type="InterPro" id="IPR020605">
    <property type="entry name" value="Octanoyltransferase_CS"/>
</dbReference>